<dbReference type="EMBL" id="CP114720">
    <property type="protein sequence ID" value="WAZ72080.1"/>
    <property type="molecule type" value="Genomic_DNA"/>
</dbReference>
<accession>A0AAX3JNQ1</accession>
<dbReference type="Gene3D" id="3.30.70.1430">
    <property type="entry name" value="Multidrug efflux transporter AcrB pore domain"/>
    <property type="match status" value="1"/>
</dbReference>
<keyword evidence="1" id="KW-0812">Transmembrane</keyword>
<reference evidence="2" key="1">
    <citation type="submission" date="2022-12" db="EMBL/GenBank/DDBJ databases">
        <title>B. miyamotoi WGS.</title>
        <authorList>
            <person name="Gabriele M."/>
            <person name="Kuleshov K.V."/>
            <person name="Hepner S."/>
            <person name="Hoornstra D."/>
            <person name="Hovius J.W."/>
            <person name="Platonov A.E."/>
            <person name="Fingerle V."/>
            <person name="Strube C."/>
        </authorList>
    </citation>
    <scope>NUCLEOTIDE SEQUENCE</scope>
    <source>
        <strain evidence="2">ZStruIII14-9</strain>
    </source>
</reference>
<dbReference type="PANTHER" id="PTHR32063">
    <property type="match status" value="1"/>
</dbReference>
<dbReference type="Gene3D" id="1.20.1640.10">
    <property type="entry name" value="Multidrug efflux transporter AcrB transmembrane domain"/>
    <property type="match status" value="1"/>
</dbReference>
<evidence type="ECO:0000313" key="3">
    <source>
        <dbReference type="Proteomes" id="UP001164513"/>
    </source>
</evidence>
<keyword evidence="1" id="KW-0472">Membrane</keyword>
<dbReference type="InterPro" id="IPR001036">
    <property type="entry name" value="Acrflvin-R"/>
</dbReference>
<keyword evidence="1" id="KW-1133">Transmembrane helix</keyword>
<sequence>MVKKVIGRPITMLILFSLLIIISIYTFSRLKVDLLPVIEENDVIIFTNCAGSSAKEIERKVTSILEGNLALIKNIKKSTVFLLKRLAILLFNFIVELI</sequence>
<evidence type="ECO:0000313" key="2">
    <source>
        <dbReference type="EMBL" id="WAZ72080.1"/>
    </source>
</evidence>
<dbReference type="Proteomes" id="UP001164513">
    <property type="component" value="Chromosome"/>
</dbReference>
<dbReference type="PANTHER" id="PTHR32063:SF0">
    <property type="entry name" value="SWARMING MOTILITY PROTEIN SWRC"/>
    <property type="match status" value="1"/>
</dbReference>
<dbReference type="Pfam" id="PF00873">
    <property type="entry name" value="ACR_tran"/>
    <property type="match status" value="1"/>
</dbReference>
<dbReference type="GO" id="GO:0005886">
    <property type="term" value="C:plasma membrane"/>
    <property type="evidence" value="ECO:0007669"/>
    <property type="project" value="TreeGrafter"/>
</dbReference>
<name>A0AAX3JNQ1_9SPIR</name>
<gene>
    <name evidence="2" type="ORF">O5404_03590</name>
</gene>
<dbReference type="RefSeq" id="WP_241677636.1">
    <property type="nucleotide sequence ID" value="NZ_CP044783.2"/>
</dbReference>
<proteinExistence type="predicted"/>
<organism evidence="2 3">
    <name type="scientific">Borrelia miyamotoi</name>
    <dbReference type="NCBI Taxonomy" id="47466"/>
    <lineage>
        <taxon>Bacteria</taxon>
        <taxon>Pseudomonadati</taxon>
        <taxon>Spirochaetota</taxon>
        <taxon>Spirochaetia</taxon>
        <taxon>Spirochaetales</taxon>
        <taxon>Borreliaceae</taxon>
        <taxon>Borrelia</taxon>
    </lineage>
</organism>
<dbReference type="GO" id="GO:0042910">
    <property type="term" value="F:xenobiotic transmembrane transporter activity"/>
    <property type="evidence" value="ECO:0007669"/>
    <property type="project" value="TreeGrafter"/>
</dbReference>
<protein>
    <submittedName>
        <fullName evidence="2">Efflux RND transporter permease subunit</fullName>
    </submittedName>
</protein>
<feature type="transmembrane region" description="Helical" evidence="1">
    <location>
        <begin position="6"/>
        <end position="27"/>
    </location>
</feature>
<dbReference type="AlphaFoldDB" id="A0AAX3JNQ1"/>
<evidence type="ECO:0000256" key="1">
    <source>
        <dbReference type="SAM" id="Phobius"/>
    </source>
</evidence>